<dbReference type="Gene3D" id="1.10.510.10">
    <property type="entry name" value="Transferase(Phosphotransferase) domain 1"/>
    <property type="match status" value="1"/>
</dbReference>
<dbReference type="OrthoDB" id="4062651at2759"/>
<dbReference type="InParanoid" id="A0A078B9I2"/>
<comment type="catalytic activity">
    <reaction evidence="8">
        <text>L-seryl-[protein] + ATP = O-phospho-L-seryl-[protein] + ADP + H(+)</text>
        <dbReference type="Rhea" id="RHEA:17989"/>
        <dbReference type="Rhea" id="RHEA-COMP:9863"/>
        <dbReference type="Rhea" id="RHEA-COMP:11604"/>
        <dbReference type="ChEBI" id="CHEBI:15378"/>
        <dbReference type="ChEBI" id="CHEBI:29999"/>
        <dbReference type="ChEBI" id="CHEBI:30616"/>
        <dbReference type="ChEBI" id="CHEBI:83421"/>
        <dbReference type="ChEBI" id="CHEBI:456216"/>
        <dbReference type="EC" id="2.7.11.1"/>
    </reaction>
</comment>
<dbReference type="EC" id="2.7.11.1" evidence="1"/>
<dbReference type="PANTHER" id="PTHR43895:SF32">
    <property type="entry name" value="SERINE_THREONINE-PROTEIN KINASE CHK1"/>
    <property type="match status" value="1"/>
</dbReference>
<dbReference type="AlphaFoldDB" id="A0A078B9I2"/>
<gene>
    <name evidence="10" type="primary">Contig4333.g4638</name>
    <name evidence="10" type="ORF">STYLEM_19042</name>
</gene>
<evidence type="ECO:0000256" key="3">
    <source>
        <dbReference type="ARBA" id="ARBA00022679"/>
    </source>
</evidence>
<dbReference type="GO" id="GO:0004674">
    <property type="term" value="F:protein serine/threonine kinase activity"/>
    <property type="evidence" value="ECO:0007669"/>
    <property type="project" value="UniProtKB-KW"/>
</dbReference>
<evidence type="ECO:0000256" key="5">
    <source>
        <dbReference type="ARBA" id="ARBA00022777"/>
    </source>
</evidence>
<dbReference type="InterPro" id="IPR011009">
    <property type="entry name" value="Kinase-like_dom_sf"/>
</dbReference>
<dbReference type="SUPFAM" id="SSF56112">
    <property type="entry name" value="Protein kinase-like (PK-like)"/>
    <property type="match status" value="1"/>
</dbReference>
<dbReference type="Proteomes" id="UP000039865">
    <property type="component" value="Unassembled WGS sequence"/>
</dbReference>
<organism evidence="10 11">
    <name type="scientific">Stylonychia lemnae</name>
    <name type="common">Ciliate</name>
    <dbReference type="NCBI Taxonomy" id="5949"/>
    <lineage>
        <taxon>Eukaryota</taxon>
        <taxon>Sar</taxon>
        <taxon>Alveolata</taxon>
        <taxon>Ciliophora</taxon>
        <taxon>Intramacronucleata</taxon>
        <taxon>Spirotrichea</taxon>
        <taxon>Stichotrichia</taxon>
        <taxon>Sporadotrichida</taxon>
        <taxon>Oxytrichidae</taxon>
        <taxon>Stylonychinae</taxon>
        <taxon>Stylonychia</taxon>
    </lineage>
</organism>
<dbReference type="InterPro" id="IPR008271">
    <property type="entry name" value="Ser/Thr_kinase_AS"/>
</dbReference>
<keyword evidence="11" id="KW-1185">Reference proteome</keyword>
<feature type="domain" description="Protein kinase" evidence="9">
    <location>
        <begin position="27"/>
        <end position="345"/>
    </location>
</feature>
<evidence type="ECO:0000256" key="2">
    <source>
        <dbReference type="ARBA" id="ARBA00022527"/>
    </source>
</evidence>
<dbReference type="SMART" id="SM00220">
    <property type="entry name" value="S_TKc"/>
    <property type="match status" value="1"/>
</dbReference>
<evidence type="ECO:0000256" key="6">
    <source>
        <dbReference type="ARBA" id="ARBA00022840"/>
    </source>
</evidence>
<keyword evidence="4" id="KW-0547">Nucleotide-binding</keyword>
<dbReference type="PROSITE" id="PS50011">
    <property type="entry name" value="PROTEIN_KINASE_DOM"/>
    <property type="match status" value="1"/>
</dbReference>
<dbReference type="Gene3D" id="3.30.200.20">
    <property type="entry name" value="Phosphorylase Kinase, domain 1"/>
    <property type="match status" value="1"/>
</dbReference>
<dbReference type="Pfam" id="PF00069">
    <property type="entry name" value="Pkinase"/>
    <property type="match status" value="1"/>
</dbReference>
<keyword evidence="6" id="KW-0067">ATP-binding</keyword>
<evidence type="ECO:0000313" key="11">
    <source>
        <dbReference type="Proteomes" id="UP000039865"/>
    </source>
</evidence>
<evidence type="ECO:0000256" key="8">
    <source>
        <dbReference type="ARBA" id="ARBA00048679"/>
    </source>
</evidence>
<proteinExistence type="predicted"/>
<dbReference type="InterPro" id="IPR000719">
    <property type="entry name" value="Prot_kinase_dom"/>
</dbReference>
<evidence type="ECO:0000256" key="1">
    <source>
        <dbReference type="ARBA" id="ARBA00012513"/>
    </source>
</evidence>
<dbReference type="GO" id="GO:0005524">
    <property type="term" value="F:ATP binding"/>
    <property type="evidence" value="ECO:0007669"/>
    <property type="project" value="UniProtKB-KW"/>
</dbReference>
<dbReference type="EMBL" id="CCKQ01017970">
    <property type="protein sequence ID" value="CDW89902.1"/>
    <property type="molecule type" value="Genomic_DNA"/>
</dbReference>
<keyword evidence="5 10" id="KW-0418">Kinase</keyword>
<reference evidence="10 11" key="1">
    <citation type="submission" date="2014-06" db="EMBL/GenBank/DDBJ databases">
        <authorList>
            <person name="Swart Estienne"/>
        </authorList>
    </citation>
    <scope>NUCLEOTIDE SEQUENCE [LARGE SCALE GENOMIC DNA]</scope>
    <source>
        <strain evidence="10 11">130c</strain>
    </source>
</reference>
<evidence type="ECO:0000256" key="4">
    <source>
        <dbReference type="ARBA" id="ARBA00022741"/>
    </source>
</evidence>
<protein>
    <recommendedName>
        <fullName evidence="1">non-specific serine/threonine protein kinase</fullName>
        <ecNumber evidence="1">2.7.11.1</ecNumber>
    </recommendedName>
</protein>
<keyword evidence="2" id="KW-0723">Serine/threonine-protein kinase</keyword>
<sequence>MMQSINNSLNQPSSIPATMLQVVDDKIRVHKEIGSGLQSRVFLVSQYKPTSGTAANSDVSSTESAYTEENLFAMKTFEKDEFKALGLREYQLLKNIEAHDNIIKVYNHSHNGLMSAKNYPNSVVNFSQQTASTYSTKNDQPKLDKGFDYMTMEFCQNGDLFNLVKKHGKLSESLSKNLFHQLLNGLEYLHSKVEVAHLDLKLENILVSSSYSLKLCDFGFYEETNRKINKNRGTHGYRAPETYIQSNEGYDGVKADFFSLGVILFIMIFGVPPFNQATREDGLYRLFYRGSQSYKYFLRLHLGTKQQFQEGKIDHELIELLFALMDENPAMRPQSIAEIRQFSYLTKDLISQDEFGSEMEQIYSKIEQENSQQNGVAVEIQ</sequence>
<dbReference type="PANTHER" id="PTHR43895">
    <property type="entry name" value="CALCIUM/CALMODULIN-DEPENDENT PROTEIN KINASE KINASE-RELATED"/>
    <property type="match status" value="1"/>
</dbReference>
<name>A0A078B9I2_STYLE</name>
<evidence type="ECO:0000259" key="9">
    <source>
        <dbReference type="PROSITE" id="PS50011"/>
    </source>
</evidence>
<dbReference type="PROSITE" id="PS00108">
    <property type="entry name" value="PROTEIN_KINASE_ST"/>
    <property type="match status" value="1"/>
</dbReference>
<comment type="catalytic activity">
    <reaction evidence="7">
        <text>L-threonyl-[protein] + ATP = O-phospho-L-threonyl-[protein] + ADP + H(+)</text>
        <dbReference type="Rhea" id="RHEA:46608"/>
        <dbReference type="Rhea" id="RHEA-COMP:11060"/>
        <dbReference type="Rhea" id="RHEA-COMP:11605"/>
        <dbReference type="ChEBI" id="CHEBI:15378"/>
        <dbReference type="ChEBI" id="CHEBI:30013"/>
        <dbReference type="ChEBI" id="CHEBI:30616"/>
        <dbReference type="ChEBI" id="CHEBI:61977"/>
        <dbReference type="ChEBI" id="CHEBI:456216"/>
        <dbReference type="EC" id="2.7.11.1"/>
    </reaction>
</comment>
<keyword evidence="3" id="KW-0808">Transferase</keyword>
<evidence type="ECO:0000256" key="7">
    <source>
        <dbReference type="ARBA" id="ARBA00047899"/>
    </source>
</evidence>
<dbReference type="GO" id="GO:0007165">
    <property type="term" value="P:signal transduction"/>
    <property type="evidence" value="ECO:0007669"/>
    <property type="project" value="TreeGrafter"/>
</dbReference>
<evidence type="ECO:0000313" key="10">
    <source>
        <dbReference type="EMBL" id="CDW89902.1"/>
    </source>
</evidence>
<accession>A0A078B9I2</accession>